<reference evidence="8 9" key="1">
    <citation type="submission" date="2022-01" db="EMBL/GenBank/DDBJ databases">
        <title>Collection of gut derived symbiotic bacterial strains cultured from healthy donors.</title>
        <authorList>
            <person name="Lin H."/>
            <person name="Kohout C."/>
            <person name="Waligurski E."/>
            <person name="Pamer E.G."/>
        </authorList>
    </citation>
    <scope>NUCLEOTIDE SEQUENCE [LARGE SCALE GENOMIC DNA]</scope>
    <source>
        <strain evidence="8 9">DFI.7.58</strain>
    </source>
</reference>
<dbReference type="Gene3D" id="3.30.160.20">
    <property type="match status" value="1"/>
</dbReference>
<dbReference type="PROSITE" id="PS00745">
    <property type="entry name" value="RF_PROK_I"/>
    <property type="match status" value="1"/>
</dbReference>
<dbReference type="Proteomes" id="UP001298681">
    <property type="component" value="Unassembled WGS sequence"/>
</dbReference>
<dbReference type="NCBIfam" id="NF001859">
    <property type="entry name" value="PRK00591.1"/>
    <property type="match status" value="1"/>
</dbReference>
<evidence type="ECO:0000313" key="8">
    <source>
        <dbReference type="EMBL" id="MCG4611048.1"/>
    </source>
</evidence>
<dbReference type="InterPro" id="IPR004373">
    <property type="entry name" value="RF-1"/>
</dbReference>
<comment type="subcellular location">
    <subcellularLocation>
        <location evidence="6">Cytoplasm</location>
    </subcellularLocation>
</comment>
<comment type="PTM">
    <text evidence="6">Methylated by PrmC. Methylation increases the termination efficiency of RF1.</text>
</comment>
<comment type="function">
    <text evidence="1 6">Peptide chain release factor 1 directs the termination of translation in response to the peptide chain termination codons UAG and UAA.</text>
</comment>
<dbReference type="Gene3D" id="3.30.70.1660">
    <property type="match status" value="2"/>
</dbReference>
<feature type="domain" description="Prokaryotic-type class I peptide chain release factors" evidence="7">
    <location>
        <begin position="227"/>
        <end position="243"/>
    </location>
</feature>
<keyword evidence="4 6" id="KW-0648">Protein biosynthesis</keyword>
<feature type="modified residue" description="N5-methylglutamine" evidence="6">
    <location>
        <position position="234"/>
    </location>
</feature>
<dbReference type="InterPro" id="IPR005139">
    <property type="entry name" value="PCRF"/>
</dbReference>
<sequence length="360" mass="40747">MFENIQVFEKRYEELNQKLCDPTVLADPAVYAELMKEHKSITPIVEKYREYKHAEDAEAEALALLEESGLEKELRELAEQELEQAKKDIARTSDELKILLLPRDPNDEKNVIMEIRGGAGGEEAALFSAVLFRMYSMYAERHGWQTELLNVNETELGGYKEISFMISGDGAYSRLKYESGVHRVQRVPETETQGRVHTSTATVAVLPEVDDVEIEINPKDLQIDTFRSSGAGGQHINKTSSAIRITHLPTGMVVECQDERSQFKNKDKAMRVLRSRLYEIEQAKQDAKVAADRRSQVGTGDRSERIRTYNYPQGRLTDHRIGLTLYRLDDILNGDLDEVIDALVAADRAAKLEQSVESQG</sequence>
<dbReference type="PANTHER" id="PTHR43804:SF7">
    <property type="entry name" value="LD18447P"/>
    <property type="match status" value="1"/>
</dbReference>
<proteinExistence type="inferred from homology"/>
<evidence type="ECO:0000313" key="9">
    <source>
        <dbReference type="Proteomes" id="UP001298681"/>
    </source>
</evidence>
<dbReference type="InterPro" id="IPR045853">
    <property type="entry name" value="Pep_chain_release_fac_I_sf"/>
</dbReference>
<dbReference type="NCBIfam" id="TIGR00019">
    <property type="entry name" value="prfA"/>
    <property type="match status" value="1"/>
</dbReference>
<dbReference type="InterPro" id="IPR050057">
    <property type="entry name" value="Prokaryotic/Mito_RF"/>
</dbReference>
<dbReference type="HAMAP" id="MF_00093">
    <property type="entry name" value="Rel_fac_1"/>
    <property type="match status" value="1"/>
</dbReference>
<evidence type="ECO:0000256" key="5">
    <source>
        <dbReference type="ARBA" id="ARBA00050039"/>
    </source>
</evidence>
<dbReference type="InterPro" id="IPR000352">
    <property type="entry name" value="Pep_chain_release_fac_I"/>
</dbReference>
<evidence type="ECO:0000256" key="6">
    <source>
        <dbReference type="HAMAP-Rule" id="MF_00093"/>
    </source>
</evidence>
<gene>
    <name evidence="6 8" type="primary">prfA</name>
    <name evidence="8" type="ORF">L0P57_08900</name>
</gene>
<comment type="caution">
    <text evidence="8">The sequence shown here is derived from an EMBL/GenBank/DDBJ whole genome shotgun (WGS) entry which is preliminary data.</text>
</comment>
<dbReference type="Gene3D" id="6.10.140.1950">
    <property type="match status" value="1"/>
</dbReference>
<keyword evidence="6" id="KW-0963">Cytoplasm</keyword>
<evidence type="ECO:0000256" key="4">
    <source>
        <dbReference type="ARBA" id="ARBA00022917"/>
    </source>
</evidence>
<dbReference type="SUPFAM" id="SSF75620">
    <property type="entry name" value="Release factor"/>
    <property type="match status" value="1"/>
</dbReference>
<evidence type="ECO:0000256" key="1">
    <source>
        <dbReference type="ARBA" id="ARBA00002986"/>
    </source>
</evidence>
<dbReference type="PANTHER" id="PTHR43804">
    <property type="entry name" value="LD18447P"/>
    <property type="match status" value="1"/>
</dbReference>
<dbReference type="SMART" id="SM00937">
    <property type="entry name" value="PCRF"/>
    <property type="match status" value="1"/>
</dbReference>
<name>A0ABS9MJR8_9FIRM</name>
<keyword evidence="3 6" id="KW-0488">Methylation</keyword>
<comment type="similarity">
    <text evidence="2 6">Belongs to the prokaryotic/mitochondrial release factor family.</text>
</comment>
<accession>A0ABS9MJR8</accession>
<dbReference type="RefSeq" id="WP_237966853.1">
    <property type="nucleotide sequence ID" value="NZ_JAKNHQ010000010.1"/>
</dbReference>
<dbReference type="Pfam" id="PF00472">
    <property type="entry name" value="RF-1"/>
    <property type="match status" value="1"/>
</dbReference>
<evidence type="ECO:0000256" key="3">
    <source>
        <dbReference type="ARBA" id="ARBA00022481"/>
    </source>
</evidence>
<dbReference type="Pfam" id="PF03462">
    <property type="entry name" value="PCRF"/>
    <property type="match status" value="1"/>
</dbReference>
<evidence type="ECO:0000259" key="7">
    <source>
        <dbReference type="PROSITE" id="PS00745"/>
    </source>
</evidence>
<protein>
    <recommendedName>
        <fullName evidence="5 6">Peptide chain release factor 1</fullName>
        <shortName evidence="6">RF-1</shortName>
    </recommendedName>
</protein>
<dbReference type="EMBL" id="JAKNHQ010000010">
    <property type="protein sequence ID" value="MCG4611048.1"/>
    <property type="molecule type" value="Genomic_DNA"/>
</dbReference>
<organism evidence="8 9">
    <name type="scientific">Anaeromassilibacillus senegalensis</name>
    <dbReference type="NCBI Taxonomy" id="1673717"/>
    <lineage>
        <taxon>Bacteria</taxon>
        <taxon>Bacillati</taxon>
        <taxon>Bacillota</taxon>
        <taxon>Clostridia</taxon>
        <taxon>Eubacteriales</taxon>
        <taxon>Acutalibacteraceae</taxon>
        <taxon>Anaeromassilibacillus</taxon>
    </lineage>
</organism>
<evidence type="ECO:0000256" key="2">
    <source>
        <dbReference type="ARBA" id="ARBA00010835"/>
    </source>
</evidence>
<keyword evidence="9" id="KW-1185">Reference proteome</keyword>